<evidence type="ECO:0000313" key="1">
    <source>
        <dbReference type="EMBL" id="JAD44194.1"/>
    </source>
</evidence>
<accession>A0A0A8ZXT5</accession>
<dbReference type="EMBL" id="GBRH01253701">
    <property type="protein sequence ID" value="JAD44194.1"/>
    <property type="molecule type" value="Transcribed_RNA"/>
</dbReference>
<organism evidence="1">
    <name type="scientific">Arundo donax</name>
    <name type="common">Giant reed</name>
    <name type="synonym">Donax arundinaceus</name>
    <dbReference type="NCBI Taxonomy" id="35708"/>
    <lineage>
        <taxon>Eukaryota</taxon>
        <taxon>Viridiplantae</taxon>
        <taxon>Streptophyta</taxon>
        <taxon>Embryophyta</taxon>
        <taxon>Tracheophyta</taxon>
        <taxon>Spermatophyta</taxon>
        <taxon>Magnoliopsida</taxon>
        <taxon>Liliopsida</taxon>
        <taxon>Poales</taxon>
        <taxon>Poaceae</taxon>
        <taxon>PACMAD clade</taxon>
        <taxon>Arundinoideae</taxon>
        <taxon>Arundineae</taxon>
        <taxon>Arundo</taxon>
    </lineage>
</organism>
<reference evidence="1" key="1">
    <citation type="submission" date="2014-09" db="EMBL/GenBank/DDBJ databases">
        <authorList>
            <person name="Magalhaes I.L.F."/>
            <person name="Oliveira U."/>
            <person name="Santos F.R."/>
            <person name="Vidigal T.H.D.A."/>
            <person name="Brescovit A.D."/>
            <person name="Santos A.J."/>
        </authorList>
    </citation>
    <scope>NUCLEOTIDE SEQUENCE</scope>
    <source>
        <tissue evidence="1">Shoot tissue taken approximately 20 cm above the soil surface</tissue>
    </source>
</reference>
<sequence>MNCKFPIRFIRSKIFVMDALRHYNAKYACWSVASS</sequence>
<name>A0A0A8ZXT5_ARUDO</name>
<reference evidence="1" key="2">
    <citation type="journal article" date="2015" name="Data Brief">
        <title>Shoot transcriptome of the giant reed, Arundo donax.</title>
        <authorList>
            <person name="Barrero R.A."/>
            <person name="Guerrero F.D."/>
            <person name="Moolhuijzen P."/>
            <person name="Goolsby J.A."/>
            <person name="Tidwell J."/>
            <person name="Bellgard S.E."/>
            <person name="Bellgard M.I."/>
        </authorList>
    </citation>
    <scope>NUCLEOTIDE SEQUENCE</scope>
    <source>
        <tissue evidence="1">Shoot tissue taken approximately 20 cm above the soil surface</tissue>
    </source>
</reference>
<dbReference type="AlphaFoldDB" id="A0A0A8ZXT5"/>
<protein>
    <submittedName>
        <fullName evidence="1">Uncharacterized protein</fullName>
    </submittedName>
</protein>
<proteinExistence type="predicted"/>